<evidence type="ECO:0008006" key="4">
    <source>
        <dbReference type="Google" id="ProtNLM"/>
    </source>
</evidence>
<organism evidence="2 3">
    <name type="scientific">Circinella minor</name>
    <dbReference type="NCBI Taxonomy" id="1195481"/>
    <lineage>
        <taxon>Eukaryota</taxon>
        <taxon>Fungi</taxon>
        <taxon>Fungi incertae sedis</taxon>
        <taxon>Mucoromycota</taxon>
        <taxon>Mucoromycotina</taxon>
        <taxon>Mucoromycetes</taxon>
        <taxon>Mucorales</taxon>
        <taxon>Lichtheimiaceae</taxon>
        <taxon>Circinella</taxon>
    </lineage>
</organism>
<comment type="caution">
    <text evidence="2">The sequence shown here is derived from an EMBL/GenBank/DDBJ whole genome shotgun (WGS) entry which is preliminary data.</text>
</comment>
<reference evidence="2 3" key="1">
    <citation type="submission" date="2020-12" db="EMBL/GenBank/DDBJ databases">
        <title>Metabolic potential, ecology and presence of endohyphal bacteria is reflected in genomic diversity of Mucoromycotina.</title>
        <authorList>
            <person name="Muszewska A."/>
            <person name="Okrasinska A."/>
            <person name="Steczkiewicz K."/>
            <person name="Drgas O."/>
            <person name="Orlowska M."/>
            <person name="Perlinska-Lenart U."/>
            <person name="Aleksandrzak-Piekarczyk T."/>
            <person name="Szatraj K."/>
            <person name="Zielenkiewicz U."/>
            <person name="Pilsyk S."/>
            <person name="Malc E."/>
            <person name="Mieczkowski P."/>
            <person name="Kruszewska J.S."/>
            <person name="Biernat P."/>
            <person name="Pawlowska J."/>
        </authorList>
    </citation>
    <scope>NUCLEOTIDE SEQUENCE [LARGE SCALE GENOMIC DNA]</scope>
    <source>
        <strain evidence="2 3">CBS 142.35</strain>
    </source>
</reference>
<evidence type="ECO:0000313" key="2">
    <source>
        <dbReference type="EMBL" id="KAG2226534.1"/>
    </source>
</evidence>
<accession>A0A8H7SBW4</accession>
<sequence>MDFAPGYEDFATRYYWARLLTPPKCCGCFSNHFGSGIACLIWAGFSFYFAVLAFMQKSPFYSHLDQVPLIIFGVVNLIFGCISIAGFVIVYFRPIYVRVQIMVYIIAIGGSFVLISTLVNFILFVVNQDNFRNWCIDHSRENTLWNIQNQNQNTTMTTIELSDMDYYNCDRLFANQVKWSLLCVIAMYIIYVHWMLVYAGFAGTSFFLIPPRNTTIGMPPPPPMESLPPPPPTTIVPPTELSNLPPSNFIEKDLEQQQQQQQTFYNLKSSTKKSMKKKSIINLNTLSLLGLKVNESGQIIHITKDQEYLPHYNTTLNYYDDDNHYYSLKNEEQKLSTY</sequence>
<dbReference type="Proteomes" id="UP000646827">
    <property type="component" value="Unassembled WGS sequence"/>
</dbReference>
<dbReference type="EMBL" id="JAEPRB010000016">
    <property type="protein sequence ID" value="KAG2226534.1"/>
    <property type="molecule type" value="Genomic_DNA"/>
</dbReference>
<name>A0A8H7SBW4_9FUNG</name>
<keyword evidence="3" id="KW-1185">Reference proteome</keyword>
<keyword evidence="1" id="KW-1133">Transmembrane helix</keyword>
<keyword evidence="1" id="KW-0812">Transmembrane</keyword>
<feature type="transmembrane region" description="Helical" evidence="1">
    <location>
        <begin position="67"/>
        <end position="92"/>
    </location>
</feature>
<feature type="transmembrane region" description="Helical" evidence="1">
    <location>
        <begin position="181"/>
        <end position="209"/>
    </location>
</feature>
<feature type="transmembrane region" description="Helical" evidence="1">
    <location>
        <begin position="33"/>
        <end position="55"/>
    </location>
</feature>
<evidence type="ECO:0000256" key="1">
    <source>
        <dbReference type="SAM" id="Phobius"/>
    </source>
</evidence>
<keyword evidence="1" id="KW-0472">Membrane</keyword>
<evidence type="ECO:0000313" key="3">
    <source>
        <dbReference type="Proteomes" id="UP000646827"/>
    </source>
</evidence>
<proteinExistence type="predicted"/>
<protein>
    <recommendedName>
        <fullName evidence="4">Transmembrane protein</fullName>
    </recommendedName>
</protein>
<dbReference type="OrthoDB" id="2272986at2759"/>
<dbReference type="AlphaFoldDB" id="A0A8H7SBW4"/>
<feature type="transmembrane region" description="Helical" evidence="1">
    <location>
        <begin position="104"/>
        <end position="126"/>
    </location>
</feature>
<gene>
    <name evidence="2" type="ORF">INT45_014278</name>
</gene>